<evidence type="ECO:0000256" key="6">
    <source>
        <dbReference type="ARBA" id="ARBA00022824"/>
    </source>
</evidence>
<evidence type="ECO:0000256" key="5">
    <source>
        <dbReference type="ARBA" id="ARBA00022801"/>
    </source>
</evidence>
<dbReference type="AlphaFoldDB" id="A0A2N0VHY5"/>
<comment type="subcellular location">
    <subcellularLocation>
        <location evidence="1">Endoplasmic reticulum membrane</location>
        <topology evidence="1">Multi-pass membrane protein</topology>
    </subcellularLocation>
</comment>
<feature type="transmembrane region" description="Helical" evidence="14">
    <location>
        <begin position="99"/>
        <end position="125"/>
    </location>
</feature>
<keyword evidence="8 14" id="KW-1133">Transmembrane helix</keyword>
<dbReference type="OrthoDB" id="9781930at2"/>
<evidence type="ECO:0000256" key="12">
    <source>
        <dbReference type="PIRSR" id="PIRSR627057-2"/>
    </source>
</evidence>
<keyword evidence="18" id="KW-1185">Reference proteome</keyword>
<keyword evidence="5 13" id="KW-0378">Hydrolase</keyword>
<keyword evidence="6" id="KW-0256">Endoplasmic reticulum</keyword>
<dbReference type="Pfam" id="PF01435">
    <property type="entry name" value="Peptidase_M48"/>
    <property type="match status" value="1"/>
</dbReference>
<dbReference type="RefSeq" id="WP_101073342.1">
    <property type="nucleotide sequence ID" value="NZ_PISP01000002.1"/>
</dbReference>
<feature type="transmembrane region" description="Helical" evidence="14">
    <location>
        <begin position="146"/>
        <end position="165"/>
    </location>
</feature>
<dbReference type="PANTHER" id="PTHR10120">
    <property type="entry name" value="CAAX PRENYL PROTEASE 1"/>
    <property type="match status" value="1"/>
</dbReference>
<feature type="domain" description="Peptidase M48" evidence="15">
    <location>
        <begin position="204"/>
        <end position="409"/>
    </location>
</feature>
<feature type="transmembrane region" description="Helical" evidence="14">
    <location>
        <begin position="60"/>
        <end position="79"/>
    </location>
</feature>
<evidence type="ECO:0000256" key="10">
    <source>
        <dbReference type="ARBA" id="ARBA00023136"/>
    </source>
</evidence>
<reference evidence="17 18" key="1">
    <citation type="submission" date="2017-11" db="EMBL/GenBank/DDBJ databases">
        <title>Rhodohalobacter 15182 sp. nov., isolated from a salt lake.</title>
        <authorList>
            <person name="Han S."/>
        </authorList>
    </citation>
    <scope>NUCLEOTIDE SEQUENCE [LARGE SCALE GENOMIC DNA]</scope>
    <source>
        <strain evidence="17 18">15182</strain>
    </source>
</reference>
<evidence type="ECO:0000259" key="16">
    <source>
        <dbReference type="Pfam" id="PF16491"/>
    </source>
</evidence>
<feature type="active site" evidence="11">
    <location>
        <position position="275"/>
    </location>
</feature>
<evidence type="ECO:0000256" key="4">
    <source>
        <dbReference type="ARBA" id="ARBA00022723"/>
    </source>
</evidence>
<evidence type="ECO:0000256" key="11">
    <source>
        <dbReference type="PIRSR" id="PIRSR627057-1"/>
    </source>
</evidence>
<feature type="binding site" evidence="12">
    <location>
        <position position="278"/>
    </location>
    <ligand>
        <name>Zn(2+)</name>
        <dbReference type="ChEBI" id="CHEBI:29105"/>
        <note>catalytic</note>
    </ligand>
</feature>
<evidence type="ECO:0000256" key="13">
    <source>
        <dbReference type="RuleBase" id="RU003983"/>
    </source>
</evidence>
<dbReference type="EMBL" id="PISP01000002">
    <property type="protein sequence ID" value="PKD43803.1"/>
    <property type="molecule type" value="Genomic_DNA"/>
</dbReference>
<name>A0A2N0VHY5_9BACT</name>
<evidence type="ECO:0000256" key="1">
    <source>
        <dbReference type="ARBA" id="ARBA00004477"/>
    </source>
</evidence>
<dbReference type="Gene3D" id="3.30.2010.10">
    <property type="entry name" value="Metalloproteases ('zincins'), catalytic domain"/>
    <property type="match status" value="1"/>
</dbReference>
<dbReference type="InterPro" id="IPR027057">
    <property type="entry name" value="CAXX_Prtase_1"/>
</dbReference>
<keyword evidence="9 13" id="KW-0482">Metalloprotease</keyword>
<accession>A0A2N0VHY5</accession>
<evidence type="ECO:0000256" key="14">
    <source>
        <dbReference type="SAM" id="Phobius"/>
    </source>
</evidence>
<dbReference type="GO" id="GO:0046872">
    <property type="term" value="F:metal ion binding"/>
    <property type="evidence" value="ECO:0007669"/>
    <property type="project" value="UniProtKB-KW"/>
</dbReference>
<evidence type="ECO:0000259" key="15">
    <source>
        <dbReference type="Pfam" id="PF01435"/>
    </source>
</evidence>
<feature type="transmembrane region" description="Helical" evidence="14">
    <location>
        <begin position="6"/>
        <end position="25"/>
    </location>
</feature>
<dbReference type="Proteomes" id="UP000233398">
    <property type="component" value="Unassembled WGS sequence"/>
</dbReference>
<feature type="transmembrane region" description="Helical" evidence="14">
    <location>
        <begin position="288"/>
        <end position="308"/>
    </location>
</feature>
<keyword evidence="7 12" id="KW-0862">Zinc</keyword>
<sequence length="410" mass="46399">MNIFTIIILAAILIDYMLGITSNLLNLKALDKSLPDEFEDVYDEETYAKSQEYTKVRTKFGFLTGTVDVLILLAFWFAGGFNWLDQWARGFEFGVIGTGLIFIGALVLGKIIISMPFGIYSTFVIEERFGFNKTTPGTFVMDRIKGLLLSLVIGAPLLAGIIAFFEYGGPWAWVYAWLAVTAFSLVMQYVAPTWIMPLFNKFEPLEDGELRQAIEEYAESVDFPLQGVYVMDGSKRSSKSNAFFTGFGKNKRIALFDTLIEKHTTEELVAVLAHEIGHYKKKHIIKNMGISILQTGIMFALLSIFLQVPALFDAFYMDEMSVYAGLLFFGLLYSPVETILGIGMQVLSRKYEYEADHYAATTIEKREAMIDALKKLSKDNLSNLTPHPFYVFLNYSHPPVLKRVETMRKI</sequence>
<evidence type="ECO:0000313" key="17">
    <source>
        <dbReference type="EMBL" id="PKD43803.1"/>
    </source>
</evidence>
<evidence type="ECO:0000256" key="8">
    <source>
        <dbReference type="ARBA" id="ARBA00022989"/>
    </source>
</evidence>
<comment type="caution">
    <text evidence="17">The sequence shown here is derived from an EMBL/GenBank/DDBJ whole genome shotgun (WGS) entry which is preliminary data.</text>
</comment>
<feature type="active site" description="Proton donor" evidence="11">
    <location>
        <position position="356"/>
    </location>
</feature>
<feature type="binding site" evidence="12">
    <location>
        <position position="274"/>
    </location>
    <ligand>
        <name>Zn(2+)</name>
        <dbReference type="ChEBI" id="CHEBI:29105"/>
        <note>catalytic</note>
    </ligand>
</feature>
<keyword evidence="4 12" id="KW-0479">Metal-binding</keyword>
<feature type="domain" description="CAAX prenyl protease 1 N-terminal" evidence="16">
    <location>
        <begin position="26"/>
        <end position="201"/>
    </location>
</feature>
<feature type="transmembrane region" description="Helical" evidence="14">
    <location>
        <begin position="171"/>
        <end position="191"/>
    </location>
</feature>
<dbReference type="GO" id="GO:0071586">
    <property type="term" value="P:CAAX-box protein processing"/>
    <property type="evidence" value="ECO:0007669"/>
    <property type="project" value="InterPro"/>
</dbReference>
<organism evidence="17 18">
    <name type="scientific">Rhodohalobacter barkolensis</name>
    <dbReference type="NCBI Taxonomy" id="2053187"/>
    <lineage>
        <taxon>Bacteria</taxon>
        <taxon>Pseudomonadati</taxon>
        <taxon>Balneolota</taxon>
        <taxon>Balneolia</taxon>
        <taxon>Balneolales</taxon>
        <taxon>Balneolaceae</taxon>
        <taxon>Rhodohalobacter</taxon>
    </lineage>
</organism>
<evidence type="ECO:0000256" key="9">
    <source>
        <dbReference type="ARBA" id="ARBA00023049"/>
    </source>
</evidence>
<evidence type="ECO:0000256" key="7">
    <source>
        <dbReference type="ARBA" id="ARBA00022833"/>
    </source>
</evidence>
<comment type="cofactor">
    <cofactor evidence="12 13">
        <name>Zn(2+)</name>
        <dbReference type="ChEBI" id="CHEBI:29105"/>
    </cofactor>
    <text evidence="12 13">Binds 1 zinc ion per subunit.</text>
</comment>
<evidence type="ECO:0000256" key="3">
    <source>
        <dbReference type="ARBA" id="ARBA00022692"/>
    </source>
</evidence>
<dbReference type="FunFam" id="3.30.2010.10:FF:000002">
    <property type="entry name" value="CAAX prenyl protease"/>
    <property type="match status" value="1"/>
</dbReference>
<keyword evidence="2 13" id="KW-0645">Protease</keyword>
<keyword evidence="3 14" id="KW-0812">Transmembrane</keyword>
<evidence type="ECO:0000313" key="18">
    <source>
        <dbReference type="Proteomes" id="UP000233398"/>
    </source>
</evidence>
<comment type="similarity">
    <text evidence="13">Belongs to the peptidase M48 family.</text>
</comment>
<feature type="binding site" evidence="12">
    <location>
        <position position="352"/>
    </location>
    <ligand>
        <name>Zn(2+)</name>
        <dbReference type="ChEBI" id="CHEBI:29105"/>
        <note>catalytic</note>
    </ligand>
</feature>
<dbReference type="InterPro" id="IPR032456">
    <property type="entry name" value="Peptidase_M48_N"/>
</dbReference>
<dbReference type="InterPro" id="IPR001915">
    <property type="entry name" value="Peptidase_M48"/>
</dbReference>
<protein>
    <submittedName>
        <fullName evidence="17">Peptidase M48</fullName>
    </submittedName>
</protein>
<proteinExistence type="inferred from homology"/>
<dbReference type="GO" id="GO:0004222">
    <property type="term" value="F:metalloendopeptidase activity"/>
    <property type="evidence" value="ECO:0007669"/>
    <property type="project" value="InterPro"/>
</dbReference>
<gene>
    <name evidence="17" type="ORF">CWD77_09595</name>
</gene>
<feature type="transmembrane region" description="Helical" evidence="14">
    <location>
        <begin position="320"/>
        <end position="342"/>
    </location>
</feature>
<evidence type="ECO:0000256" key="2">
    <source>
        <dbReference type="ARBA" id="ARBA00022670"/>
    </source>
</evidence>
<dbReference type="CDD" id="cd07343">
    <property type="entry name" value="M48A_Zmpste24p_like"/>
    <property type="match status" value="1"/>
</dbReference>
<keyword evidence="10 14" id="KW-0472">Membrane</keyword>
<dbReference type="Pfam" id="PF16491">
    <property type="entry name" value="Peptidase_M48_N"/>
    <property type="match status" value="1"/>
</dbReference>